<evidence type="ECO:0000256" key="1">
    <source>
        <dbReference type="ARBA" id="ARBA00022553"/>
    </source>
</evidence>
<dbReference type="InterPro" id="IPR003594">
    <property type="entry name" value="HATPase_dom"/>
</dbReference>
<keyword evidence="3" id="KW-0547">Nucleotide-binding</keyword>
<keyword evidence="5" id="KW-0067">ATP-binding</keyword>
<dbReference type="Pfam" id="PF14689">
    <property type="entry name" value="SPOB_a"/>
    <property type="match status" value="1"/>
</dbReference>
<evidence type="ECO:0000256" key="4">
    <source>
        <dbReference type="ARBA" id="ARBA00022777"/>
    </source>
</evidence>
<dbReference type="PANTHER" id="PTHR40448">
    <property type="entry name" value="TWO-COMPONENT SENSOR HISTIDINE KINASE"/>
    <property type="match status" value="1"/>
</dbReference>
<keyword evidence="7" id="KW-1133">Transmembrane helix</keyword>
<keyword evidence="10" id="KW-1185">Reference proteome</keyword>
<name>A0ABW1IKW5_9BACL</name>
<keyword evidence="4 9" id="KW-0418">Kinase</keyword>
<dbReference type="Pfam" id="PF14501">
    <property type="entry name" value="HATPase_c_5"/>
    <property type="match status" value="1"/>
</dbReference>
<dbReference type="SMART" id="SM00387">
    <property type="entry name" value="HATPase_c"/>
    <property type="match status" value="1"/>
</dbReference>
<dbReference type="InterPro" id="IPR039506">
    <property type="entry name" value="SPOB_a"/>
</dbReference>
<keyword evidence="7" id="KW-0472">Membrane</keyword>
<dbReference type="EC" id="2.7.13.3" evidence="9"/>
<evidence type="ECO:0000256" key="5">
    <source>
        <dbReference type="ARBA" id="ARBA00022840"/>
    </source>
</evidence>
<evidence type="ECO:0000313" key="9">
    <source>
        <dbReference type="EMBL" id="MFC5985468.1"/>
    </source>
</evidence>
<comment type="caution">
    <text evidence="9">The sequence shown here is derived from an EMBL/GenBank/DDBJ whole genome shotgun (WGS) entry which is preliminary data.</text>
</comment>
<dbReference type="InterPro" id="IPR005467">
    <property type="entry name" value="His_kinase_dom"/>
</dbReference>
<evidence type="ECO:0000313" key="10">
    <source>
        <dbReference type="Proteomes" id="UP001596250"/>
    </source>
</evidence>
<feature type="transmembrane region" description="Helical" evidence="7">
    <location>
        <begin position="7"/>
        <end position="28"/>
    </location>
</feature>
<dbReference type="InterPro" id="IPR032834">
    <property type="entry name" value="NatK-like_C"/>
</dbReference>
<dbReference type="PROSITE" id="PS50109">
    <property type="entry name" value="HIS_KIN"/>
    <property type="match status" value="1"/>
</dbReference>
<evidence type="ECO:0000256" key="7">
    <source>
        <dbReference type="SAM" id="Phobius"/>
    </source>
</evidence>
<feature type="domain" description="Histidine kinase" evidence="8">
    <location>
        <begin position="468"/>
        <end position="579"/>
    </location>
</feature>
<dbReference type="RefSeq" id="WP_379892333.1">
    <property type="nucleotide sequence ID" value="NZ_CBCSCT010000050.1"/>
</dbReference>
<reference evidence="10" key="1">
    <citation type="journal article" date="2019" name="Int. J. Syst. Evol. Microbiol.">
        <title>The Global Catalogue of Microorganisms (GCM) 10K type strain sequencing project: providing services to taxonomists for standard genome sequencing and annotation.</title>
        <authorList>
            <consortium name="The Broad Institute Genomics Platform"/>
            <consortium name="The Broad Institute Genome Sequencing Center for Infectious Disease"/>
            <person name="Wu L."/>
            <person name="Ma J."/>
        </authorList>
    </citation>
    <scope>NUCLEOTIDE SEQUENCE [LARGE SCALE GENOMIC DNA]</scope>
    <source>
        <strain evidence="10">CCM 8749</strain>
    </source>
</reference>
<evidence type="ECO:0000256" key="3">
    <source>
        <dbReference type="ARBA" id="ARBA00022741"/>
    </source>
</evidence>
<dbReference type="SUPFAM" id="SSF55890">
    <property type="entry name" value="Sporulation response regulatory protein Spo0B"/>
    <property type="match status" value="1"/>
</dbReference>
<evidence type="ECO:0000259" key="8">
    <source>
        <dbReference type="PROSITE" id="PS50109"/>
    </source>
</evidence>
<dbReference type="InterPro" id="IPR016120">
    <property type="entry name" value="Sig_transdc_His_kin_SpoOB"/>
</dbReference>
<protein>
    <submittedName>
        <fullName evidence="9">Sensor histidine kinase</fullName>
        <ecNumber evidence="9">2.7.13.3</ecNumber>
    </submittedName>
</protein>
<dbReference type="SUPFAM" id="SSF55874">
    <property type="entry name" value="ATPase domain of HSP90 chaperone/DNA topoisomerase II/histidine kinase"/>
    <property type="match status" value="1"/>
</dbReference>
<proteinExistence type="predicted"/>
<keyword evidence="7" id="KW-0812">Transmembrane</keyword>
<sequence length="580" mass="66727">MFRQPRVLFITAFLVVGLLVMNNTLYYFSTKQMLETDLQEKVEAIARHIRISVQHSETGKKFVEELMAEQLRTASLVAKYALDPDIENITNEQLERLRDEIGISDITLFKKTEDDFIGYRSSAPEQIGLSTKHMGYWFESFNELYKLKPVTVERGQVLPNFWSGPFEVANSDISSIDKWGYFYDGTTNYMIDPYIHDDNMNRYDQLTGPTAVVDKLLEENEYLKEITVFNYGKFGSNDIVIAENQHNEKWVRLIDRPILYGTYTYANEDQDVIDVERAMKEQKVINYVTTINGNQVLKSFIPVADTEHPYVIGIVSDYSSVQSTLNHQLTLLGLTILLATLFSLIIIFFMFRFVRSTKDIAVQSAQVAYIQQVNEMFTTIRGQRHDFLNHVQTIHTMVQMGKIDALKQYTGELMGEIKEVNEYIRIGHPAIAAIVKAKFAVAVGKKIDFTYRVCSVEKLKFGVKSVDIVKIIGNLLDNAFDEVSQFPPDQRQVDFEMKLDDRHLMMKVKNRCRPLTDEVKQNLFNPGFSTKQDQLEHDHSHDGIGLAVTKERVQHYKGTIDVEETDGFICFNIVLPIDND</sequence>
<dbReference type="GO" id="GO:0004673">
    <property type="term" value="F:protein histidine kinase activity"/>
    <property type="evidence" value="ECO:0007669"/>
    <property type="project" value="UniProtKB-EC"/>
</dbReference>
<dbReference type="Gene3D" id="3.30.565.10">
    <property type="entry name" value="Histidine kinase-like ATPase, C-terminal domain"/>
    <property type="match status" value="1"/>
</dbReference>
<evidence type="ECO:0000256" key="2">
    <source>
        <dbReference type="ARBA" id="ARBA00022679"/>
    </source>
</evidence>
<dbReference type="EMBL" id="JBHSQV010000026">
    <property type="protein sequence ID" value="MFC5985468.1"/>
    <property type="molecule type" value="Genomic_DNA"/>
</dbReference>
<keyword evidence="2 9" id="KW-0808">Transferase</keyword>
<dbReference type="Gene3D" id="1.10.287.130">
    <property type="match status" value="1"/>
</dbReference>
<keyword evidence="1" id="KW-0597">Phosphoprotein</keyword>
<organism evidence="9 10">
    <name type="scientific">Marinicrinis lubricantis</name>
    <dbReference type="NCBI Taxonomy" id="2086470"/>
    <lineage>
        <taxon>Bacteria</taxon>
        <taxon>Bacillati</taxon>
        <taxon>Bacillota</taxon>
        <taxon>Bacilli</taxon>
        <taxon>Bacillales</taxon>
        <taxon>Paenibacillaceae</taxon>
    </lineage>
</organism>
<accession>A0ABW1IKW5</accession>
<evidence type="ECO:0000256" key="6">
    <source>
        <dbReference type="ARBA" id="ARBA00023012"/>
    </source>
</evidence>
<keyword evidence="6" id="KW-0902">Two-component regulatory system</keyword>
<feature type="transmembrane region" description="Helical" evidence="7">
    <location>
        <begin position="329"/>
        <end position="351"/>
    </location>
</feature>
<dbReference type="Proteomes" id="UP001596250">
    <property type="component" value="Unassembled WGS sequence"/>
</dbReference>
<dbReference type="PANTHER" id="PTHR40448:SF1">
    <property type="entry name" value="TWO-COMPONENT SENSOR HISTIDINE KINASE"/>
    <property type="match status" value="1"/>
</dbReference>
<dbReference type="InterPro" id="IPR036890">
    <property type="entry name" value="HATPase_C_sf"/>
</dbReference>
<gene>
    <name evidence="9" type="ORF">ACFPXP_03315</name>
</gene>